<feature type="non-terminal residue" evidence="1">
    <location>
        <position position="1"/>
    </location>
</feature>
<protein>
    <submittedName>
        <fullName evidence="1">Uncharacterized protein</fullName>
    </submittedName>
</protein>
<proteinExistence type="predicted"/>
<evidence type="ECO:0000313" key="2">
    <source>
        <dbReference type="Proteomes" id="UP001186974"/>
    </source>
</evidence>
<dbReference type="EMBL" id="JAWDJW010010281">
    <property type="protein sequence ID" value="KAK3048370.1"/>
    <property type="molecule type" value="Genomic_DNA"/>
</dbReference>
<dbReference type="Proteomes" id="UP001186974">
    <property type="component" value="Unassembled WGS sequence"/>
</dbReference>
<name>A0ACC3CWN3_9PEZI</name>
<gene>
    <name evidence="1" type="ORF">LTS18_012948</name>
</gene>
<organism evidence="1 2">
    <name type="scientific">Coniosporium uncinatum</name>
    <dbReference type="NCBI Taxonomy" id="93489"/>
    <lineage>
        <taxon>Eukaryota</taxon>
        <taxon>Fungi</taxon>
        <taxon>Dikarya</taxon>
        <taxon>Ascomycota</taxon>
        <taxon>Pezizomycotina</taxon>
        <taxon>Dothideomycetes</taxon>
        <taxon>Dothideomycetes incertae sedis</taxon>
        <taxon>Coniosporium</taxon>
    </lineage>
</organism>
<accession>A0ACC3CWN3</accession>
<evidence type="ECO:0000313" key="1">
    <source>
        <dbReference type="EMBL" id="KAK3048370.1"/>
    </source>
</evidence>
<reference evidence="1" key="1">
    <citation type="submission" date="2024-09" db="EMBL/GenBank/DDBJ databases">
        <title>Black Yeasts Isolated from many extreme environments.</title>
        <authorList>
            <person name="Coleine C."/>
            <person name="Stajich J.E."/>
            <person name="Selbmann L."/>
        </authorList>
    </citation>
    <scope>NUCLEOTIDE SEQUENCE</scope>
    <source>
        <strain evidence="1">CCFEE 5737</strain>
    </source>
</reference>
<sequence>LEHKDDPNPHLDVRIQTHVTQKRKDIATHVFRWLLEMYRTDAHPESPLTGLINSTHFGRPDFVVIMDEHYEDMLKLRAQRIKDEQMEEGDELKVGVFFCGAPVVGEILADQCRLLSTRGRTDGTQIEYHFMMEVFG</sequence>
<keyword evidence="2" id="KW-1185">Reference proteome</keyword>
<comment type="caution">
    <text evidence="1">The sequence shown here is derived from an EMBL/GenBank/DDBJ whole genome shotgun (WGS) entry which is preliminary data.</text>
</comment>